<name>A0A212LLY8_9FIRM</name>
<gene>
    <name evidence="1" type="ORF">KL86SPO_20107</name>
</gene>
<accession>A0A212LLY8</accession>
<dbReference type="AlphaFoldDB" id="A0A212LLY8"/>
<reference evidence="1" key="1">
    <citation type="submission" date="2016-08" db="EMBL/GenBank/DDBJ databases">
        <authorList>
            <person name="Seilhamer J.J."/>
        </authorList>
    </citation>
    <scope>NUCLEOTIDE SEQUENCE</scope>
    <source>
        <strain evidence="1">86</strain>
    </source>
</reference>
<sequence>MQEIDRFRVIGSKGRFVGACVD</sequence>
<protein>
    <submittedName>
        <fullName evidence="1">Uncharacterized protein</fullName>
    </submittedName>
</protein>
<evidence type="ECO:0000313" key="1">
    <source>
        <dbReference type="EMBL" id="SCM78552.1"/>
    </source>
</evidence>
<organism evidence="1">
    <name type="scientific">uncultured Sporomusa sp</name>
    <dbReference type="NCBI Taxonomy" id="307249"/>
    <lineage>
        <taxon>Bacteria</taxon>
        <taxon>Bacillati</taxon>
        <taxon>Bacillota</taxon>
        <taxon>Negativicutes</taxon>
        <taxon>Selenomonadales</taxon>
        <taxon>Sporomusaceae</taxon>
        <taxon>Sporomusa</taxon>
        <taxon>environmental samples</taxon>
    </lineage>
</organism>
<dbReference type="EMBL" id="FMJE01000002">
    <property type="protein sequence ID" value="SCM78552.1"/>
    <property type="molecule type" value="Genomic_DNA"/>
</dbReference>
<proteinExistence type="predicted"/>